<name>A0A182FWY3_ANOAL</name>
<protein>
    <submittedName>
        <fullName evidence="1">Uncharacterized protein</fullName>
    </submittedName>
</protein>
<evidence type="ECO:0000313" key="1">
    <source>
        <dbReference type="EnsemblMetazoa" id="AALB014166-PB"/>
    </source>
</evidence>
<reference evidence="1 2" key="1">
    <citation type="journal article" date="2017" name="G3 (Bethesda)">
        <title>The Physical Genome Mapping of Anopheles albimanus Corrected Scaffold Misassemblies and Identified Interarm Rearrangements in Genus Anopheles.</title>
        <authorList>
            <person name="Artemov G.N."/>
            <person name="Peery A.N."/>
            <person name="Jiang X."/>
            <person name="Tu Z."/>
            <person name="Stegniy V.N."/>
            <person name="Sharakhova M.V."/>
            <person name="Sharakhov I.V."/>
        </authorList>
    </citation>
    <scope>NUCLEOTIDE SEQUENCE [LARGE SCALE GENOMIC DNA]</scope>
    <source>
        <strain evidence="1 2">ALBI9_A</strain>
    </source>
</reference>
<reference evidence="1" key="2">
    <citation type="submission" date="2022-08" db="UniProtKB">
        <authorList>
            <consortium name="EnsemblMetazoa"/>
        </authorList>
    </citation>
    <scope>IDENTIFICATION</scope>
    <source>
        <strain evidence="1">STECLA/ALBI9_A</strain>
    </source>
</reference>
<accession>A0A182FWY3</accession>
<dbReference type="VEuPathDB" id="VectorBase:AALB014166"/>
<evidence type="ECO:0000313" key="2">
    <source>
        <dbReference type="Proteomes" id="UP000069272"/>
    </source>
</evidence>
<dbReference type="Proteomes" id="UP000069272">
    <property type="component" value="Chromosome 2L"/>
</dbReference>
<keyword evidence="2" id="KW-1185">Reference proteome</keyword>
<dbReference type="EnsemblMetazoa" id="AALB014166-RB">
    <property type="protein sequence ID" value="AALB014166-PB"/>
    <property type="gene ID" value="AALB014166"/>
</dbReference>
<proteinExistence type="predicted"/>
<organism evidence="1 2">
    <name type="scientific">Anopheles albimanus</name>
    <name type="common">New world malaria mosquito</name>
    <dbReference type="NCBI Taxonomy" id="7167"/>
    <lineage>
        <taxon>Eukaryota</taxon>
        <taxon>Metazoa</taxon>
        <taxon>Ecdysozoa</taxon>
        <taxon>Arthropoda</taxon>
        <taxon>Hexapoda</taxon>
        <taxon>Insecta</taxon>
        <taxon>Pterygota</taxon>
        <taxon>Neoptera</taxon>
        <taxon>Endopterygota</taxon>
        <taxon>Diptera</taxon>
        <taxon>Nematocera</taxon>
        <taxon>Culicoidea</taxon>
        <taxon>Culicidae</taxon>
        <taxon>Anophelinae</taxon>
        <taxon>Anopheles</taxon>
    </lineage>
</organism>
<sequence length="15" mass="1797">MMIPQKLALYFSLNK</sequence>